<feature type="region of interest" description="Disordered" evidence="3">
    <location>
        <begin position="478"/>
        <end position="529"/>
    </location>
</feature>
<dbReference type="Pfam" id="PF12763">
    <property type="entry name" value="EH"/>
    <property type="match status" value="1"/>
</dbReference>
<dbReference type="InterPro" id="IPR000261">
    <property type="entry name" value="EH_dom"/>
</dbReference>
<comment type="caution">
    <text evidence="6">The sequence shown here is derived from an EMBL/GenBank/DDBJ whole genome shotgun (WGS) entry which is preliminary data.</text>
</comment>
<dbReference type="AlphaFoldDB" id="A0AAD9JUL6"/>
<evidence type="ECO:0000313" key="6">
    <source>
        <dbReference type="EMBL" id="KAK2159597.1"/>
    </source>
</evidence>
<proteinExistence type="predicted"/>
<dbReference type="PANTHER" id="PTHR11216">
    <property type="entry name" value="EH DOMAIN"/>
    <property type="match status" value="1"/>
</dbReference>
<dbReference type="PANTHER" id="PTHR11216:SF174">
    <property type="entry name" value="GH06923P"/>
    <property type="match status" value="1"/>
</dbReference>
<dbReference type="GO" id="GO:0005737">
    <property type="term" value="C:cytoplasm"/>
    <property type="evidence" value="ECO:0007669"/>
    <property type="project" value="TreeGrafter"/>
</dbReference>
<dbReference type="Proteomes" id="UP001208570">
    <property type="component" value="Unassembled WGS sequence"/>
</dbReference>
<feature type="domain" description="EH" evidence="4">
    <location>
        <begin position="384"/>
        <end position="473"/>
    </location>
</feature>
<feature type="compositionally biased region" description="Polar residues" evidence="3">
    <location>
        <begin position="275"/>
        <end position="290"/>
    </location>
</feature>
<protein>
    <recommendedName>
        <fullName evidence="8">RalBP1-associated Eps domain-containing protein 1</fullName>
    </recommendedName>
</protein>
<dbReference type="CDD" id="cd00052">
    <property type="entry name" value="EH"/>
    <property type="match status" value="1"/>
</dbReference>
<evidence type="ECO:0008006" key="8">
    <source>
        <dbReference type="Google" id="ProtNLM"/>
    </source>
</evidence>
<feature type="region of interest" description="Disordered" evidence="3">
    <location>
        <begin position="252"/>
        <end position="292"/>
    </location>
</feature>
<feature type="compositionally biased region" description="Basic and acidic residues" evidence="3">
    <location>
        <begin position="142"/>
        <end position="151"/>
    </location>
</feature>
<dbReference type="EMBL" id="JAODUP010000150">
    <property type="protein sequence ID" value="KAK2159597.1"/>
    <property type="molecule type" value="Genomic_DNA"/>
</dbReference>
<dbReference type="PROSITE" id="PS50222">
    <property type="entry name" value="EF_HAND_2"/>
    <property type="match status" value="1"/>
</dbReference>
<feature type="compositionally biased region" description="Low complexity" evidence="3">
    <location>
        <begin position="512"/>
        <end position="529"/>
    </location>
</feature>
<evidence type="ECO:0000313" key="7">
    <source>
        <dbReference type="Proteomes" id="UP001208570"/>
    </source>
</evidence>
<dbReference type="InterPro" id="IPR018247">
    <property type="entry name" value="EF_Hand_1_Ca_BS"/>
</dbReference>
<feature type="region of interest" description="Disordered" evidence="3">
    <location>
        <begin position="597"/>
        <end position="771"/>
    </location>
</feature>
<dbReference type="PROSITE" id="PS50031">
    <property type="entry name" value="EH"/>
    <property type="match status" value="1"/>
</dbReference>
<dbReference type="GO" id="GO:0005509">
    <property type="term" value="F:calcium ion binding"/>
    <property type="evidence" value="ECO:0007669"/>
    <property type="project" value="InterPro"/>
</dbReference>
<dbReference type="SMART" id="SM00027">
    <property type="entry name" value="EH"/>
    <property type="match status" value="2"/>
</dbReference>
<dbReference type="InterPro" id="IPR011992">
    <property type="entry name" value="EF-hand-dom_pair"/>
</dbReference>
<dbReference type="PROSITE" id="PS00018">
    <property type="entry name" value="EF_HAND_1"/>
    <property type="match status" value="1"/>
</dbReference>
<dbReference type="GO" id="GO:0016197">
    <property type="term" value="P:endosomal transport"/>
    <property type="evidence" value="ECO:0007669"/>
    <property type="project" value="TreeGrafter"/>
</dbReference>
<dbReference type="SUPFAM" id="SSF47473">
    <property type="entry name" value="EF-hand"/>
    <property type="match status" value="2"/>
</dbReference>
<evidence type="ECO:0000259" key="4">
    <source>
        <dbReference type="PROSITE" id="PS50031"/>
    </source>
</evidence>
<feature type="region of interest" description="Disordered" evidence="3">
    <location>
        <begin position="135"/>
        <end position="185"/>
    </location>
</feature>
<keyword evidence="1" id="KW-0106">Calcium</keyword>
<dbReference type="GO" id="GO:0005886">
    <property type="term" value="C:plasma membrane"/>
    <property type="evidence" value="ECO:0007669"/>
    <property type="project" value="TreeGrafter"/>
</dbReference>
<evidence type="ECO:0000259" key="5">
    <source>
        <dbReference type="PROSITE" id="PS50222"/>
    </source>
</evidence>
<evidence type="ECO:0000256" key="2">
    <source>
        <dbReference type="SAM" id="Coils"/>
    </source>
</evidence>
<organism evidence="6 7">
    <name type="scientific">Paralvinella palmiformis</name>
    <dbReference type="NCBI Taxonomy" id="53620"/>
    <lineage>
        <taxon>Eukaryota</taxon>
        <taxon>Metazoa</taxon>
        <taxon>Spiralia</taxon>
        <taxon>Lophotrochozoa</taxon>
        <taxon>Annelida</taxon>
        <taxon>Polychaeta</taxon>
        <taxon>Sedentaria</taxon>
        <taxon>Canalipalpata</taxon>
        <taxon>Terebellida</taxon>
        <taxon>Terebelliformia</taxon>
        <taxon>Alvinellidae</taxon>
        <taxon>Paralvinella</taxon>
    </lineage>
</organism>
<evidence type="ECO:0000256" key="1">
    <source>
        <dbReference type="ARBA" id="ARBA00022837"/>
    </source>
</evidence>
<feature type="coiled-coil region" evidence="2">
    <location>
        <begin position="774"/>
        <end position="808"/>
    </location>
</feature>
<evidence type="ECO:0000256" key="3">
    <source>
        <dbReference type="SAM" id="MobiDB-lite"/>
    </source>
</evidence>
<gene>
    <name evidence="6" type="ORF">LSH36_150g03045</name>
</gene>
<dbReference type="InterPro" id="IPR002048">
    <property type="entry name" value="EF_hand_dom"/>
</dbReference>
<keyword evidence="7" id="KW-1185">Reference proteome</keyword>
<dbReference type="GO" id="GO:0006897">
    <property type="term" value="P:endocytosis"/>
    <property type="evidence" value="ECO:0007669"/>
    <property type="project" value="TreeGrafter"/>
</dbReference>
<reference evidence="6" key="1">
    <citation type="journal article" date="2023" name="Mol. Biol. Evol.">
        <title>Third-Generation Sequencing Reveals the Adaptive Role of the Epigenome in Three Deep-Sea Polychaetes.</title>
        <authorList>
            <person name="Perez M."/>
            <person name="Aroh O."/>
            <person name="Sun Y."/>
            <person name="Lan Y."/>
            <person name="Juniper S.K."/>
            <person name="Young C.R."/>
            <person name="Angers B."/>
            <person name="Qian P.Y."/>
        </authorList>
    </citation>
    <scope>NUCLEOTIDE SEQUENCE</scope>
    <source>
        <strain evidence="6">P08H-3</strain>
    </source>
</reference>
<accession>A0AAD9JUL6</accession>
<feature type="domain" description="EF-hand" evidence="5">
    <location>
        <begin position="417"/>
        <end position="452"/>
    </location>
</feature>
<dbReference type="Gene3D" id="1.10.238.10">
    <property type="entry name" value="EF-hand"/>
    <property type="match status" value="2"/>
</dbReference>
<feature type="compositionally biased region" description="Polar residues" evidence="3">
    <location>
        <begin position="749"/>
        <end position="765"/>
    </location>
</feature>
<keyword evidence="2" id="KW-0175">Coiled coil</keyword>
<dbReference type="SMART" id="SM00054">
    <property type="entry name" value="EFh"/>
    <property type="match status" value="1"/>
</dbReference>
<sequence length="817" mass="87793">MFVNMEPFRLSDTEKKVYDDLFAQCDFENVGKVSGVGAGNLFVSSGLSQDVLNQPLMFMTRHQFDQKLPALPITELCGAKRLGHFGRYQFYIALKLISAAQSGLPVMLESLNSAQELPLPKFGVHQTNTEVRKLTHYNSQEDDTRQNERKLSVGTSIQPPPKHVRGHQVQRNSISGGHDGPGLQVEHKVISPTQSPPISPQTDGSEIGLKQPNVGPAVLPNQINLGSGVGHVPANHINPGSGVGHMPTSQLNPGPGSGHASVGKMHPGVGPGHVPTNQMHSGSGSAQVPANQLHPGVGTVLVAANQVASGASMAPGVSPTAPQFEQVHALDKAWASFEEDKQGLITNETKEWAHFTDSSSKHDTSSLSSEADSVEDVWSITDEQREYYINQFKTMQPDVRGVISGAVAKEFFEKSRLPVAELSKIWQLSDVNRDGALSLEEFCTAMHLVVLRRNEIELPDHLPPALIPYVPLNPEEPFAADLPPGSTIKKISPTPPSPAPPTQWASSGYGHGPESPTSSSVSSPGSKPTPVNFDYKPIIADAESKIIHPVALRMSPDGHAVPFDEPDPGKGYDVDQPVVSPTGYHGDVIDETTGQSLPAFAPGAIQGRPRPTPKKTQSVPGPTVDVMVPQPRLLPPPTSQDHATAAGDRPITLPGVGGTSEVAPLPPPRPKSGHSRSSSLDNQLIDFSDHRTDRMNQSMPPPAVPPRAGTKEGVGFTDSGELAASNDSMISVTPPGYQNDRPHSRDSSEPSTSTPAKYLTSQGSTEQKDLRDSIRAQRLKNMALSRLNNELNQELQEVMEQRIALEIQLEHLQPFHS</sequence>
<name>A0AAD9JUL6_9ANNE</name>